<evidence type="ECO:0000256" key="2">
    <source>
        <dbReference type="SAM" id="SignalP"/>
    </source>
</evidence>
<evidence type="ECO:0000313" key="3">
    <source>
        <dbReference type="EMBL" id="MFB9995305.1"/>
    </source>
</evidence>
<keyword evidence="2" id="KW-0732">Signal</keyword>
<comment type="caution">
    <text evidence="3">The sequence shown here is derived from an EMBL/GenBank/DDBJ whole genome shotgun (WGS) entry which is preliminary data.</text>
</comment>
<sequence length="203" mass="20972">MALLGAAAWFFVIQPARSFLASWQGVPAQTQSQTGTGSSGTATTPPPSSGTATTVNTASPLTKADVQKFVRIRRDVRGALGSSFTGLQTVWTDVQNGGTPNILQVVNILRQVGGSVGAARTAQNAALAREGMTAERYAAVRGDVNRALGVPTVDFAQAAQALQQGRLPDLNTTVQTADPKAQALVKPFEAELLTTAAVGLLGL</sequence>
<dbReference type="Proteomes" id="UP001589733">
    <property type="component" value="Unassembled WGS sequence"/>
</dbReference>
<organism evidence="3 4">
    <name type="scientific">Deinococcus oregonensis</name>
    <dbReference type="NCBI Taxonomy" id="1805970"/>
    <lineage>
        <taxon>Bacteria</taxon>
        <taxon>Thermotogati</taxon>
        <taxon>Deinococcota</taxon>
        <taxon>Deinococci</taxon>
        <taxon>Deinococcales</taxon>
        <taxon>Deinococcaceae</taxon>
        <taxon>Deinococcus</taxon>
    </lineage>
</organism>
<feature type="signal peptide" evidence="2">
    <location>
        <begin position="1"/>
        <end position="21"/>
    </location>
</feature>
<feature type="region of interest" description="Disordered" evidence="1">
    <location>
        <begin position="29"/>
        <end position="58"/>
    </location>
</feature>
<gene>
    <name evidence="3" type="ORF">ACFFLM_25480</name>
</gene>
<reference evidence="3 4" key="1">
    <citation type="submission" date="2024-09" db="EMBL/GenBank/DDBJ databases">
        <authorList>
            <person name="Sun Q."/>
            <person name="Mori K."/>
        </authorList>
    </citation>
    <scope>NUCLEOTIDE SEQUENCE [LARGE SCALE GENOMIC DNA]</scope>
    <source>
        <strain evidence="3 4">JCM 13503</strain>
    </source>
</reference>
<proteinExistence type="predicted"/>
<evidence type="ECO:0000256" key="1">
    <source>
        <dbReference type="SAM" id="MobiDB-lite"/>
    </source>
</evidence>
<feature type="chain" id="PRO_5046515763" evidence="2">
    <location>
        <begin position="22"/>
        <end position="203"/>
    </location>
</feature>
<dbReference type="RefSeq" id="WP_380017101.1">
    <property type="nucleotide sequence ID" value="NZ_JBHLYR010000084.1"/>
</dbReference>
<name>A0ABV6B6I8_9DEIO</name>
<accession>A0ABV6B6I8</accession>
<protein>
    <submittedName>
        <fullName evidence="3">Uncharacterized protein</fullName>
    </submittedName>
</protein>
<evidence type="ECO:0000313" key="4">
    <source>
        <dbReference type="Proteomes" id="UP001589733"/>
    </source>
</evidence>
<dbReference type="EMBL" id="JBHLYR010000084">
    <property type="protein sequence ID" value="MFB9995305.1"/>
    <property type="molecule type" value="Genomic_DNA"/>
</dbReference>
<keyword evidence="4" id="KW-1185">Reference proteome</keyword>
<feature type="compositionally biased region" description="Low complexity" evidence="1">
    <location>
        <begin position="29"/>
        <end position="54"/>
    </location>
</feature>